<keyword evidence="12" id="KW-1185">Reference proteome</keyword>
<evidence type="ECO:0000256" key="6">
    <source>
        <dbReference type="ARBA" id="ARBA00022967"/>
    </source>
</evidence>
<feature type="transmembrane region" description="Helical" evidence="10">
    <location>
        <begin position="208"/>
        <end position="232"/>
    </location>
</feature>
<comment type="similarity">
    <text evidence="10">Belongs to the NqrB/RnfD family.</text>
</comment>
<dbReference type="EC" id="7.-.-.-" evidence="10"/>
<evidence type="ECO:0000313" key="11">
    <source>
        <dbReference type="EMBL" id="MFD2111189.1"/>
    </source>
</evidence>
<feature type="transmembrane region" description="Helical" evidence="10">
    <location>
        <begin position="20"/>
        <end position="40"/>
    </location>
</feature>
<evidence type="ECO:0000256" key="1">
    <source>
        <dbReference type="ARBA" id="ARBA00022448"/>
    </source>
</evidence>
<keyword evidence="2 10" id="KW-0597">Phosphoprotein</keyword>
<dbReference type="PANTHER" id="PTHR30578:SF0">
    <property type="entry name" value="ION-TRANSLOCATING OXIDOREDUCTASE COMPLEX SUBUNIT D"/>
    <property type="match status" value="1"/>
</dbReference>
<comment type="subcellular location">
    <subcellularLocation>
        <location evidence="10">Cell inner membrane</location>
        <topology evidence="10">Multi-pass membrane protein</topology>
    </subcellularLocation>
</comment>
<keyword evidence="3 10" id="KW-0285">Flavoprotein</keyword>
<comment type="subunit">
    <text evidence="10">The complex is composed of six subunits: RnfA, RnfB, RnfC, RnfD, RnfE and RnfG.</text>
</comment>
<feature type="transmembrane region" description="Helical" evidence="10">
    <location>
        <begin position="98"/>
        <end position="116"/>
    </location>
</feature>
<feature type="transmembrane region" description="Helical" evidence="10">
    <location>
        <begin position="128"/>
        <end position="151"/>
    </location>
</feature>
<keyword evidence="10" id="KW-1003">Cell membrane</keyword>
<proteinExistence type="inferred from homology"/>
<feature type="transmembrane region" description="Helical" evidence="10">
    <location>
        <begin position="239"/>
        <end position="259"/>
    </location>
</feature>
<keyword evidence="4 10" id="KW-0288">FMN</keyword>
<keyword evidence="8 10" id="KW-1133">Transmembrane helix</keyword>
<comment type="cofactor">
    <cofactor evidence="10">
        <name>FMN</name>
        <dbReference type="ChEBI" id="CHEBI:58210"/>
    </cofactor>
</comment>
<keyword evidence="6 10" id="KW-1278">Translocase</keyword>
<evidence type="ECO:0000256" key="2">
    <source>
        <dbReference type="ARBA" id="ARBA00022553"/>
    </source>
</evidence>
<evidence type="ECO:0000256" key="9">
    <source>
        <dbReference type="ARBA" id="ARBA00023136"/>
    </source>
</evidence>
<dbReference type="HAMAP" id="MF_00462">
    <property type="entry name" value="RsxD_RnfD"/>
    <property type="match status" value="1"/>
</dbReference>
<sequence>MSIETPAAKAGPFAHEPVSISRTMGLVMLALLPATLFGIVQFGWPALYLFVVTILAAVLAEAASLRVAGKPVRPYLMDGSAILTGWLLAMTLPPWAPWWIGVVGSVLAIVVAKQVFGGIGQNLFNPAMIARVALLITFPLEMTSFVVPAPLLSSHAPGLLESLAITFGGQGFDAFSGATVLGHVRTELGQGHGLSTILPEVFGPFSGAIGTVAGSMGETSALLLLGGGVFLIYKRIISWHIPVTMMATIAILATVMHLIDPEHYTGPYYHLVSGATLLGAFFIATDLVTSPVTRRGQIIFAAGCGLLIYVIRTWAGYPEGVAFAVLLMNACTPLIDHYVKPRVYGRDRRGQPIEYANDVEVKP</sequence>
<reference evidence="12" key="1">
    <citation type="journal article" date="2019" name="Int. J. Syst. Evol. Microbiol.">
        <title>The Global Catalogue of Microorganisms (GCM) 10K type strain sequencing project: providing services to taxonomists for standard genome sequencing and annotation.</title>
        <authorList>
            <consortium name="The Broad Institute Genomics Platform"/>
            <consortium name="The Broad Institute Genome Sequencing Center for Infectious Disease"/>
            <person name="Wu L."/>
            <person name="Ma J."/>
        </authorList>
    </citation>
    <scope>NUCLEOTIDE SEQUENCE [LARGE SCALE GENOMIC DNA]</scope>
    <source>
        <strain evidence="12">KACC 12597</strain>
    </source>
</reference>
<feature type="transmembrane region" description="Helical" evidence="10">
    <location>
        <begin position="321"/>
        <end position="339"/>
    </location>
</feature>
<keyword evidence="10" id="KW-0997">Cell inner membrane</keyword>
<dbReference type="PANTHER" id="PTHR30578">
    <property type="entry name" value="ELECTRON TRANSPORT COMPLEX PROTEIN RNFD"/>
    <property type="match status" value="1"/>
</dbReference>
<dbReference type="InterPro" id="IPR004338">
    <property type="entry name" value="NqrB/RnfD"/>
</dbReference>
<feature type="modified residue" description="FMN phosphoryl threonine" evidence="10">
    <location>
        <position position="179"/>
    </location>
</feature>
<keyword evidence="7 10" id="KW-0249">Electron transport</keyword>
<keyword evidence="5 10" id="KW-0812">Transmembrane</keyword>
<evidence type="ECO:0000256" key="4">
    <source>
        <dbReference type="ARBA" id="ARBA00022643"/>
    </source>
</evidence>
<accession>A0ABW4Y5D4</accession>
<comment type="function">
    <text evidence="10">Part of a membrane-bound complex that couples electron transfer with translocation of ions across the membrane.</text>
</comment>
<dbReference type="EMBL" id="JBHUHX010000009">
    <property type="protein sequence ID" value="MFD2111189.1"/>
    <property type="molecule type" value="Genomic_DNA"/>
</dbReference>
<dbReference type="InterPro" id="IPR011303">
    <property type="entry name" value="RnfD_bac"/>
</dbReference>
<evidence type="ECO:0000256" key="10">
    <source>
        <dbReference type="HAMAP-Rule" id="MF_00462"/>
    </source>
</evidence>
<gene>
    <name evidence="10" type="primary">rnfD</name>
    <name evidence="11" type="ORF">ACFSJC_04950</name>
</gene>
<dbReference type="RefSeq" id="WP_386024085.1">
    <property type="nucleotide sequence ID" value="NZ_JBHUHX010000009.1"/>
</dbReference>
<organism evidence="11 12">
    <name type="scientific">Thiorhodococcus fuscus</name>
    <dbReference type="NCBI Taxonomy" id="527200"/>
    <lineage>
        <taxon>Bacteria</taxon>
        <taxon>Pseudomonadati</taxon>
        <taxon>Pseudomonadota</taxon>
        <taxon>Gammaproteobacteria</taxon>
        <taxon>Chromatiales</taxon>
        <taxon>Chromatiaceae</taxon>
        <taxon>Thiorhodococcus</taxon>
    </lineage>
</organism>
<dbReference type="Pfam" id="PF03116">
    <property type="entry name" value="NQR2_RnfD_RnfE"/>
    <property type="match status" value="1"/>
</dbReference>
<dbReference type="Proteomes" id="UP001597337">
    <property type="component" value="Unassembled WGS sequence"/>
</dbReference>
<dbReference type="NCBIfam" id="TIGR01946">
    <property type="entry name" value="rnfD"/>
    <property type="match status" value="1"/>
</dbReference>
<keyword evidence="1 10" id="KW-0813">Transport</keyword>
<evidence type="ECO:0000256" key="5">
    <source>
        <dbReference type="ARBA" id="ARBA00022692"/>
    </source>
</evidence>
<evidence type="ECO:0000313" key="12">
    <source>
        <dbReference type="Proteomes" id="UP001597337"/>
    </source>
</evidence>
<feature type="transmembrane region" description="Helical" evidence="10">
    <location>
        <begin position="296"/>
        <end position="315"/>
    </location>
</feature>
<keyword evidence="9 10" id="KW-0472">Membrane</keyword>
<evidence type="ECO:0000256" key="7">
    <source>
        <dbReference type="ARBA" id="ARBA00022982"/>
    </source>
</evidence>
<feature type="transmembrane region" description="Helical" evidence="10">
    <location>
        <begin position="46"/>
        <end position="63"/>
    </location>
</feature>
<evidence type="ECO:0000256" key="3">
    <source>
        <dbReference type="ARBA" id="ARBA00022630"/>
    </source>
</evidence>
<evidence type="ECO:0000256" key="8">
    <source>
        <dbReference type="ARBA" id="ARBA00022989"/>
    </source>
</evidence>
<feature type="transmembrane region" description="Helical" evidence="10">
    <location>
        <begin position="271"/>
        <end position="289"/>
    </location>
</feature>
<name>A0ABW4Y5D4_9GAMM</name>
<comment type="caution">
    <text evidence="11">The sequence shown here is derived from an EMBL/GenBank/DDBJ whole genome shotgun (WGS) entry which is preliminary data.</text>
</comment>
<protein>
    <recommendedName>
        <fullName evidence="10">Ion-translocating oxidoreductase complex subunit D</fullName>
        <ecNumber evidence="10">7.-.-.-</ecNumber>
    </recommendedName>
    <alternativeName>
        <fullName evidence="10">Rnf electron transport complex subunit D</fullName>
    </alternativeName>
</protein>